<gene>
    <name evidence="2" type="ORF">PC115_g21089</name>
    <name evidence="3" type="ORF">PC117_g23474</name>
    <name evidence="4" type="ORF">PC129_g20945</name>
</gene>
<feature type="region of interest" description="Disordered" evidence="1">
    <location>
        <begin position="1"/>
        <end position="20"/>
    </location>
</feature>
<feature type="compositionally biased region" description="Polar residues" evidence="1">
    <location>
        <begin position="1"/>
        <end position="14"/>
    </location>
</feature>
<dbReference type="Proteomes" id="UP000736787">
    <property type="component" value="Unassembled WGS sequence"/>
</dbReference>
<proteinExistence type="predicted"/>
<dbReference type="AlphaFoldDB" id="A0A8T1B3D2"/>
<organism evidence="3 5">
    <name type="scientific">Phytophthora cactorum</name>
    <dbReference type="NCBI Taxonomy" id="29920"/>
    <lineage>
        <taxon>Eukaryota</taxon>
        <taxon>Sar</taxon>
        <taxon>Stramenopiles</taxon>
        <taxon>Oomycota</taxon>
        <taxon>Peronosporomycetes</taxon>
        <taxon>Peronosporales</taxon>
        <taxon>Peronosporaceae</taxon>
        <taxon>Phytophthora</taxon>
    </lineage>
</organism>
<sequence length="112" mass="12307">MRHSCGHSSRTSTARGVAPHAALPKARVVARLYGGYHQLRLIKGRQNVRHTRAAYSDTIKCSPSARSLTRRAVRYGEWVGAARISNDVLRLVAHYVACPPSPSSPFALTDKQ</sequence>
<reference evidence="3" key="1">
    <citation type="submission" date="2018-10" db="EMBL/GenBank/DDBJ databases">
        <title>Effector identification in a new, highly contiguous assembly of the strawberry crown rot pathogen Phytophthora cactorum.</title>
        <authorList>
            <person name="Armitage A.D."/>
            <person name="Nellist C.F."/>
            <person name="Bates H."/>
            <person name="Vickerstaff R.J."/>
            <person name="Harrison R.J."/>
        </authorList>
    </citation>
    <scope>NUCLEOTIDE SEQUENCE</scope>
    <source>
        <strain evidence="2">4032</strain>
        <strain evidence="3">4040</strain>
        <strain evidence="4">P421</strain>
    </source>
</reference>
<dbReference type="Proteomes" id="UP000774804">
    <property type="component" value="Unassembled WGS sequence"/>
</dbReference>
<evidence type="ECO:0000256" key="1">
    <source>
        <dbReference type="SAM" id="MobiDB-lite"/>
    </source>
</evidence>
<evidence type="ECO:0000313" key="2">
    <source>
        <dbReference type="EMBL" id="KAG2885157.1"/>
    </source>
</evidence>
<accession>A0A8T1B3D2</accession>
<dbReference type="EMBL" id="RCMV01001572">
    <property type="protein sequence ID" value="KAG3208024.1"/>
    <property type="molecule type" value="Genomic_DNA"/>
</dbReference>
<evidence type="ECO:0000313" key="5">
    <source>
        <dbReference type="Proteomes" id="UP000736787"/>
    </source>
</evidence>
<dbReference type="Proteomes" id="UP000760860">
    <property type="component" value="Unassembled WGS sequence"/>
</dbReference>
<evidence type="ECO:0000313" key="4">
    <source>
        <dbReference type="EMBL" id="KAG3208024.1"/>
    </source>
</evidence>
<evidence type="ECO:0000313" key="3">
    <source>
        <dbReference type="EMBL" id="KAG2894501.1"/>
    </source>
</evidence>
<name>A0A8T1B3D2_9STRA</name>
<dbReference type="EMBL" id="RCMI01001434">
    <property type="protein sequence ID" value="KAG2885157.1"/>
    <property type="molecule type" value="Genomic_DNA"/>
</dbReference>
<dbReference type="EMBL" id="RCMK01001427">
    <property type="protein sequence ID" value="KAG2894501.1"/>
    <property type="molecule type" value="Genomic_DNA"/>
</dbReference>
<comment type="caution">
    <text evidence="3">The sequence shown here is derived from an EMBL/GenBank/DDBJ whole genome shotgun (WGS) entry which is preliminary data.</text>
</comment>
<protein>
    <submittedName>
        <fullName evidence="3">Uncharacterized protein</fullName>
    </submittedName>
</protein>